<sequence length="559" mass="59792">MQRSLAAVLVADVAGYSELMGHNTEATLSALKRLRSEIFRPAVASRSGRVVKSMGDGWIVLFSAAADAATCALQIQELLATDPSHQDPRMLLRLGVHLGDVIEDEEDVFGDGVNVAARLEEFAKPGTIAISDAVFGSLDGTLRPSFDDAGERLLKNIAKPVRVWTGGSSPEASYGGTAKADRPHVVIQPVQTSDARTEVIELADALTGDVLTYLGATHWLSVTSGASHDQAYTLTSRLRASGARLRLEVRFVGPNGTELWATKIDGEMEDAFDWQDSSAETMVSHVLAATFDAERRVLDKLSLEEMSANQCELRGQLALDHLDPDAFADALTYSSAAIEKDAQSAPAYALALVSYLSAAVMGFDAVTAPHARSIPKWCAAAAPLAPDHAHLHLALGVTAYAEARDPVAMRKIIDKALRQSASDYVTLTMSGWAYVWIGDHRTAVECFSKAWTFGKQSPWALAIKGGLAFSLLQTGDDKGAISHARDGLETSADYATLHRILAAAHAHLDEDAAAQGALRAALAADPQDSIRAIRARNLFADHDSGNRYLDGLRLAGMPE</sequence>
<dbReference type="Proteomes" id="UP001627408">
    <property type="component" value="Unassembled WGS sequence"/>
</dbReference>
<keyword evidence="2" id="KW-0548">Nucleotidyltransferase</keyword>
<feature type="domain" description="Guanylate cyclase" evidence="1">
    <location>
        <begin position="7"/>
        <end position="120"/>
    </location>
</feature>
<dbReference type="CDD" id="cd07302">
    <property type="entry name" value="CHD"/>
    <property type="match status" value="1"/>
</dbReference>
<dbReference type="PANTHER" id="PTHR43081:SF19">
    <property type="entry name" value="PH-SENSITIVE ADENYLATE CYCLASE RV1264"/>
    <property type="match status" value="1"/>
</dbReference>
<dbReference type="PROSITE" id="PS50125">
    <property type="entry name" value="GUANYLATE_CYCLASE_2"/>
    <property type="match status" value="1"/>
</dbReference>
<dbReference type="Gene3D" id="3.30.70.1230">
    <property type="entry name" value="Nucleotide cyclase"/>
    <property type="match status" value="1"/>
</dbReference>
<dbReference type="Gene3D" id="1.25.40.10">
    <property type="entry name" value="Tetratricopeptide repeat domain"/>
    <property type="match status" value="1"/>
</dbReference>
<protein>
    <submittedName>
        <fullName evidence="2">Adenylate/guanylate cyclase domain-containing protein</fullName>
        <ecNumber evidence="2">2.7.7.-</ecNumber>
    </submittedName>
</protein>
<dbReference type="InterPro" id="IPR050697">
    <property type="entry name" value="Adenylyl/Guanylyl_Cyclase_3/4"/>
</dbReference>
<reference evidence="2 3" key="1">
    <citation type="submission" date="2024-08" db="EMBL/GenBank/DDBJ databases">
        <title>Tateyamaria sp. nov., isolated from marine algae.</title>
        <authorList>
            <person name="Choi B.J."/>
            <person name="Kim J.M."/>
            <person name="Lee J.K."/>
            <person name="Choi D.G."/>
            <person name="Bayburt H."/>
            <person name="Baek J.H."/>
            <person name="Han D.M."/>
            <person name="Jeon C.O."/>
        </authorList>
    </citation>
    <scope>NUCLEOTIDE SEQUENCE [LARGE SCALE GENOMIC DNA]</scope>
    <source>
        <strain evidence="2 3">KMU-156</strain>
    </source>
</reference>
<evidence type="ECO:0000259" key="1">
    <source>
        <dbReference type="PROSITE" id="PS50125"/>
    </source>
</evidence>
<dbReference type="InterPro" id="IPR029787">
    <property type="entry name" value="Nucleotide_cyclase"/>
</dbReference>
<proteinExistence type="predicted"/>
<dbReference type="EMBL" id="JBHDIY010000002">
    <property type="protein sequence ID" value="MFL4470689.1"/>
    <property type="molecule type" value="Genomic_DNA"/>
</dbReference>
<dbReference type="EC" id="2.7.7.-" evidence="2"/>
<name>A0ABW8UXF9_9RHOB</name>
<accession>A0ABW8UXF9</accession>
<dbReference type="InterPro" id="IPR001054">
    <property type="entry name" value="A/G_cyclase"/>
</dbReference>
<evidence type="ECO:0000313" key="2">
    <source>
        <dbReference type="EMBL" id="MFL4470689.1"/>
    </source>
</evidence>
<dbReference type="Pfam" id="PF00211">
    <property type="entry name" value="Guanylate_cyc"/>
    <property type="match status" value="1"/>
</dbReference>
<keyword evidence="2" id="KW-0808">Transferase</keyword>
<evidence type="ECO:0000313" key="3">
    <source>
        <dbReference type="Proteomes" id="UP001627408"/>
    </source>
</evidence>
<gene>
    <name evidence="2" type="ORF">ACERZ8_12645</name>
</gene>
<dbReference type="PANTHER" id="PTHR43081">
    <property type="entry name" value="ADENYLATE CYCLASE, TERMINAL-DIFFERENTIATION SPECIFIC-RELATED"/>
    <property type="match status" value="1"/>
</dbReference>
<dbReference type="SUPFAM" id="SSF48452">
    <property type="entry name" value="TPR-like"/>
    <property type="match status" value="1"/>
</dbReference>
<organism evidence="2 3">
    <name type="scientific">Tateyamaria armeniaca</name>
    <dbReference type="NCBI Taxonomy" id="2518930"/>
    <lineage>
        <taxon>Bacteria</taxon>
        <taxon>Pseudomonadati</taxon>
        <taxon>Pseudomonadota</taxon>
        <taxon>Alphaproteobacteria</taxon>
        <taxon>Rhodobacterales</taxon>
        <taxon>Roseobacteraceae</taxon>
        <taxon>Tateyamaria</taxon>
    </lineage>
</organism>
<keyword evidence="3" id="KW-1185">Reference proteome</keyword>
<dbReference type="RefSeq" id="WP_407592536.1">
    <property type="nucleotide sequence ID" value="NZ_JBHDIY010000002.1"/>
</dbReference>
<dbReference type="GO" id="GO:0016779">
    <property type="term" value="F:nucleotidyltransferase activity"/>
    <property type="evidence" value="ECO:0007669"/>
    <property type="project" value="UniProtKB-KW"/>
</dbReference>
<dbReference type="SUPFAM" id="SSF55073">
    <property type="entry name" value="Nucleotide cyclase"/>
    <property type="match status" value="1"/>
</dbReference>
<dbReference type="InterPro" id="IPR011990">
    <property type="entry name" value="TPR-like_helical_dom_sf"/>
</dbReference>
<comment type="caution">
    <text evidence="2">The sequence shown here is derived from an EMBL/GenBank/DDBJ whole genome shotgun (WGS) entry which is preliminary data.</text>
</comment>